<evidence type="ECO:0000313" key="3">
    <source>
        <dbReference type="Proteomes" id="UP001050975"/>
    </source>
</evidence>
<dbReference type="RefSeq" id="WP_226584258.1">
    <property type="nucleotide sequence ID" value="NZ_BLAY01000060.1"/>
</dbReference>
<reference evidence="2" key="1">
    <citation type="submission" date="2019-10" db="EMBL/GenBank/DDBJ databases">
        <title>Draft genome sequece of Microseira wollei NIES-4236.</title>
        <authorList>
            <person name="Yamaguchi H."/>
            <person name="Suzuki S."/>
            <person name="Kawachi M."/>
        </authorList>
    </citation>
    <scope>NUCLEOTIDE SEQUENCE</scope>
    <source>
        <strain evidence="2">NIES-4236</strain>
    </source>
</reference>
<accession>A0AAV3XBI5</accession>
<sequence length="267" mass="30117">MSQSPLRPMSVGNVVSAGLVLYRSNFKSYFVQSIFAHLWILLPIYGWAKYSAISGLISRLAFKELISKPESVSHARETINPRMWSFLGVGFGIALRLFGLYIAIYVAIFLAFLIPVLILGQQTGAILGAIAAIVLFIVGIVMIIRFYSRWSIAEVPLAVEENIRGGGQSIDRSWELTEGAVGRIQYIVVVAFLVTLPIQMVTGYIPSIFQLRFEQNTPEYWIVYFINLAFSLLGGTVVMPFWQAIKAVMYYDLRSRREGLDLQMRDR</sequence>
<keyword evidence="1" id="KW-1133">Transmembrane helix</keyword>
<gene>
    <name evidence="2" type="ORF">MiSe_39490</name>
</gene>
<protein>
    <recommendedName>
        <fullName evidence="4">Glycerophosphoryl diester phosphodiesterase membrane domain-containing protein</fullName>
    </recommendedName>
</protein>
<feature type="transmembrane region" description="Helical" evidence="1">
    <location>
        <begin position="29"/>
        <end position="48"/>
    </location>
</feature>
<proteinExistence type="predicted"/>
<feature type="transmembrane region" description="Helical" evidence="1">
    <location>
        <begin position="221"/>
        <end position="242"/>
    </location>
</feature>
<keyword evidence="3" id="KW-1185">Reference proteome</keyword>
<evidence type="ECO:0000313" key="2">
    <source>
        <dbReference type="EMBL" id="GET39185.1"/>
    </source>
</evidence>
<keyword evidence="1" id="KW-0812">Transmembrane</keyword>
<dbReference type="EMBL" id="BLAY01000060">
    <property type="protein sequence ID" value="GET39185.1"/>
    <property type="molecule type" value="Genomic_DNA"/>
</dbReference>
<organism evidence="2 3">
    <name type="scientific">Microseira wollei NIES-4236</name>
    <dbReference type="NCBI Taxonomy" id="2530354"/>
    <lineage>
        <taxon>Bacteria</taxon>
        <taxon>Bacillati</taxon>
        <taxon>Cyanobacteriota</taxon>
        <taxon>Cyanophyceae</taxon>
        <taxon>Oscillatoriophycideae</taxon>
        <taxon>Aerosakkonematales</taxon>
        <taxon>Aerosakkonemataceae</taxon>
        <taxon>Microseira</taxon>
    </lineage>
</organism>
<keyword evidence="1" id="KW-0472">Membrane</keyword>
<feature type="transmembrane region" description="Helical" evidence="1">
    <location>
        <begin position="125"/>
        <end position="147"/>
    </location>
</feature>
<feature type="transmembrane region" description="Helical" evidence="1">
    <location>
        <begin position="186"/>
        <end position="209"/>
    </location>
</feature>
<feature type="transmembrane region" description="Helical" evidence="1">
    <location>
        <begin position="86"/>
        <end position="119"/>
    </location>
</feature>
<name>A0AAV3XBI5_9CYAN</name>
<evidence type="ECO:0008006" key="4">
    <source>
        <dbReference type="Google" id="ProtNLM"/>
    </source>
</evidence>
<comment type="caution">
    <text evidence="2">The sequence shown here is derived from an EMBL/GenBank/DDBJ whole genome shotgun (WGS) entry which is preliminary data.</text>
</comment>
<dbReference type="Proteomes" id="UP001050975">
    <property type="component" value="Unassembled WGS sequence"/>
</dbReference>
<dbReference type="AlphaFoldDB" id="A0AAV3XBI5"/>
<evidence type="ECO:0000256" key="1">
    <source>
        <dbReference type="SAM" id="Phobius"/>
    </source>
</evidence>